<evidence type="ECO:0000256" key="4">
    <source>
        <dbReference type="ARBA" id="ARBA00023163"/>
    </source>
</evidence>
<evidence type="ECO:0000256" key="3">
    <source>
        <dbReference type="ARBA" id="ARBA00023125"/>
    </source>
</evidence>
<keyword evidence="6" id="KW-1185">Reference proteome</keyword>
<dbReference type="GO" id="GO:0045892">
    <property type="term" value="P:negative regulation of DNA-templated transcription"/>
    <property type="evidence" value="ECO:0007669"/>
    <property type="project" value="InterPro"/>
</dbReference>
<accession>A0A0R1QFA0</accession>
<dbReference type="SUPFAM" id="SSF46785">
    <property type="entry name" value="Winged helix' DNA-binding domain"/>
    <property type="match status" value="1"/>
</dbReference>
<dbReference type="Gene3D" id="1.10.10.10">
    <property type="entry name" value="Winged helix-like DNA-binding domain superfamily/Winged helix DNA-binding domain"/>
    <property type="match status" value="1"/>
</dbReference>
<reference evidence="5 6" key="1">
    <citation type="journal article" date="2015" name="Genome Announc.">
        <title>Expanding the biotechnology potential of lactobacilli through comparative genomics of 213 strains and associated genera.</title>
        <authorList>
            <person name="Sun Z."/>
            <person name="Harris H.M."/>
            <person name="McCann A."/>
            <person name="Guo C."/>
            <person name="Argimon S."/>
            <person name="Zhang W."/>
            <person name="Yang X."/>
            <person name="Jeffery I.B."/>
            <person name="Cooney J.C."/>
            <person name="Kagawa T.F."/>
            <person name="Liu W."/>
            <person name="Song Y."/>
            <person name="Salvetti E."/>
            <person name="Wrobel A."/>
            <person name="Rasinkangas P."/>
            <person name="Parkhill J."/>
            <person name="Rea M.C."/>
            <person name="O'Sullivan O."/>
            <person name="Ritari J."/>
            <person name="Douillard F.P."/>
            <person name="Paul Ross R."/>
            <person name="Yang R."/>
            <person name="Briner A.E."/>
            <person name="Felis G.E."/>
            <person name="de Vos W.M."/>
            <person name="Barrangou R."/>
            <person name="Klaenhammer T.R."/>
            <person name="Caufield P.W."/>
            <person name="Cui Y."/>
            <person name="Zhang H."/>
            <person name="O'Toole P.W."/>
        </authorList>
    </citation>
    <scope>NUCLEOTIDE SEQUENCE [LARGE SCALE GENOMIC DNA]</scope>
    <source>
        <strain evidence="5 6">DSM 14500</strain>
    </source>
</reference>
<dbReference type="RefSeq" id="WP_057888492.1">
    <property type="nucleotide sequence ID" value="NZ_AZEZ01000092.1"/>
</dbReference>
<dbReference type="STRING" id="1423770.FD29_GL001111"/>
<keyword evidence="2" id="KW-0805">Transcription regulation</keyword>
<comment type="similarity">
    <text evidence="1">Belongs to the BlaI transcriptional regulatory family.</text>
</comment>
<dbReference type="PATRIC" id="fig|1423770.3.peg.1144"/>
<dbReference type="OrthoDB" id="1849040at2"/>
<dbReference type="PIRSF" id="PIRSF019455">
    <property type="entry name" value="CopR_AtkY"/>
    <property type="match status" value="1"/>
</dbReference>
<gene>
    <name evidence="5" type="ORF">FD29_GL001111</name>
</gene>
<keyword evidence="4" id="KW-0804">Transcription</keyword>
<evidence type="ECO:0000313" key="6">
    <source>
        <dbReference type="Proteomes" id="UP000050872"/>
    </source>
</evidence>
<protein>
    <submittedName>
        <fullName evidence="5">Transcriptional regulator</fullName>
    </submittedName>
</protein>
<dbReference type="InterPro" id="IPR036390">
    <property type="entry name" value="WH_DNA-bd_sf"/>
</dbReference>
<dbReference type="InterPro" id="IPR036388">
    <property type="entry name" value="WH-like_DNA-bd_sf"/>
</dbReference>
<proteinExistence type="inferred from homology"/>
<name>A0A0R1QFA0_9LACO</name>
<dbReference type="InterPro" id="IPR014071">
    <property type="entry name" value="Cu_transp_CopY/TcrY"/>
</dbReference>
<evidence type="ECO:0000256" key="2">
    <source>
        <dbReference type="ARBA" id="ARBA00023015"/>
    </source>
</evidence>
<dbReference type="NCBIfam" id="TIGR02698">
    <property type="entry name" value="CopY_TcrY"/>
    <property type="match status" value="1"/>
</dbReference>
<dbReference type="AlphaFoldDB" id="A0A0R1QFA0"/>
<sequence length="140" mass="15972">MTEVETMSKAEWQVMRIIWTLGEATSKQVIDILVKKTDWKAATIKTLIIRLQKKHFLKADEATRPYIYQPLIAEDQAIHQSVNNLFDDLCCMKKGQAINDLIENSEISQSDISQMIATLTKKQLTAPEMVDCNCLEADLK</sequence>
<organism evidence="5 6">
    <name type="scientific">Companilactobacillus mindensis DSM 14500</name>
    <dbReference type="NCBI Taxonomy" id="1423770"/>
    <lineage>
        <taxon>Bacteria</taxon>
        <taxon>Bacillati</taxon>
        <taxon>Bacillota</taxon>
        <taxon>Bacilli</taxon>
        <taxon>Lactobacillales</taxon>
        <taxon>Lactobacillaceae</taxon>
        <taxon>Companilactobacillus</taxon>
    </lineage>
</organism>
<dbReference type="Proteomes" id="UP000050872">
    <property type="component" value="Unassembled WGS sequence"/>
</dbReference>
<keyword evidence="3" id="KW-0238">DNA-binding</keyword>
<evidence type="ECO:0000313" key="5">
    <source>
        <dbReference type="EMBL" id="KRL43134.1"/>
    </source>
</evidence>
<dbReference type="GO" id="GO:0003677">
    <property type="term" value="F:DNA binding"/>
    <property type="evidence" value="ECO:0007669"/>
    <property type="project" value="UniProtKB-KW"/>
</dbReference>
<evidence type="ECO:0000256" key="1">
    <source>
        <dbReference type="ARBA" id="ARBA00011046"/>
    </source>
</evidence>
<dbReference type="Pfam" id="PF03965">
    <property type="entry name" value="Penicillinase_R"/>
    <property type="match status" value="1"/>
</dbReference>
<dbReference type="InterPro" id="IPR005650">
    <property type="entry name" value="BlaI_family"/>
</dbReference>
<comment type="caution">
    <text evidence="5">The sequence shown here is derived from an EMBL/GenBank/DDBJ whole genome shotgun (WGS) entry which is preliminary data.</text>
</comment>
<dbReference type="EMBL" id="AZEZ01000092">
    <property type="protein sequence ID" value="KRL43134.1"/>
    <property type="molecule type" value="Genomic_DNA"/>
</dbReference>